<feature type="signal peptide" evidence="1">
    <location>
        <begin position="1"/>
        <end position="20"/>
    </location>
</feature>
<dbReference type="STRING" id="1391627.SAMN05216464_110200"/>
<dbReference type="RefSeq" id="WP_143014195.1">
    <property type="nucleotide sequence ID" value="NZ_FNAI01000010.1"/>
</dbReference>
<sequence length="1042" mass="108008">MRKIHYFLLLIMLTSFNVSAQSDQQPTNATNPLSNILIWKNQNDTTTRELYTSLGYSGGIPRFERIPRYHDLQFKFLSKMDSVALLATRYWVTHSNNTYNGTQTFNIVNAAQINSTYGQYGNLDIGIPGGNGLQLTNGVVAHFYSPDTFSQSTIYQSNDTSLNIATNGGANTTQFKNNNIYDKFGIRYLKTGDVPTAAQSNHYADSLKKQILTGNNIYTGSNNFTAQPQLFGVINFQNGYIRGDAPENLALHLGARNGLQISGITGTQIASLNDLNPFADNPGIEFFMPVSIPKTNNSTAVTISNPSGNSYLYMGANSLSITDEGTPSVISSVFKDYWQFTNNNKQGKLYPPTLTDNRTWNLPDTSGTIALVGGSGGTLPVGDTVVFARKTAINAKVDTTRFRTSPDSTNLFGGIIAPSSPGGHNNIFFRSKYISDVTYRNDGNTVIGAGTAPKLTTAREITAMGSNTLGQYTGTGNGIEDGIISAFGTNVFSRLPGINLEGGANQNNEGFGQKAATQATSALGSTIIGTHSANSASKLVETVIMGHANGGSASRGDGFNDTLTNVTSIGSSGLGGVGNKQGVVNIGFGASQFATGLDYSTITGSFSFQNGKGTHHAIFGSGSSPNLTGDGNTNIGDITATGSNTQSNSINIGRGAGNNESVSNIMTAGSTLYPVNAVYFGKGRTAALPTDYTISGTASTAANTSGGSIFIQAGSGRGPNGNKGSVYIGTPDNVTGSSTQQPVTNKVAFTRLGNIIAGFNAETLSDGGAKFQTQGTATAGTTGRSISTSLIHAPTANNQTIVANVFQDTFVAGTGALTSTASGTTTAADGTVTAQATVTLTGTGSGATYTVTTVSNSATIVTMVVAGIGYAIGDTFTIASLPGITFTVASLGYTSSASIIAQFNNAPVRLGTIIAPTTSGTGDTYSTGADLFFKTSSRLANLSTPTVVGTLTAGIWNATAITSQYLTFAPGSASFTTNGSTTSFNVTYTSPGFTPIAVSWMPSSAIGASGWYITSLTSTGFTVNYVTAPVTGTATAKYTLIK</sequence>
<dbReference type="EMBL" id="FNAI01000010">
    <property type="protein sequence ID" value="SDE88949.1"/>
    <property type="molecule type" value="Genomic_DNA"/>
</dbReference>
<gene>
    <name evidence="2" type="ORF">SAMN05216464_110200</name>
</gene>
<evidence type="ECO:0000313" key="2">
    <source>
        <dbReference type="EMBL" id="SDE88949.1"/>
    </source>
</evidence>
<keyword evidence="1" id="KW-0732">Signal</keyword>
<dbReference type="Proteomes" id="UP000199072">
    <property type="component" value="Unassembled WGS sequence"/>
</dbReference>
<dbReference type="OrthoDB" id="956880at68336"/>
<organism evidence="2 3">
    <name type="scientific">Mucilaginibacter pineti</name>
    <dbReference type="NCBI Taxonomy" id="1391627"/>
    <lineage>
        <taxon>Bacteria</taxon>
        <taxon>Pseudomonadati</taxon>
        <taxon>Bacteroidota</taxon>
        <taxon>Sphingobacteriia</taxon>
        <taxon>Sphingobacteriales</taxon>
        <taxon>Sphingobacteriaceae</taxon>
        <taxon>Mucilaginibacter</taxon>
    </lineage>
</organism>
<proteinExistence type="predicted"/>
<evidence type="ECO:0000313" key="3">
    <source>
        <dbReference type="Proteomes" id="UP000199072"/>
    </source>
</evidence>
<reference evidence="2 3" key="1">
    <citation type="submission" date="2016-10" db="EMBL/GenBank/DDBJ databases">
        <authorList>
            <person name="de Groot N.N."/>
        </authorList>
    </citation>
    <scope>NUCLEOTIDE SEQUENCE [LARGE SCALE GENOMIC DNA]</scope>
    <source>
        <strain evidence="2 3">47C3B</strain>
    </source>
</reference>
<name>A0A1G7GLU2_9SPHI</name>
<evidence type="ECO:0000256" key="1">
    <source>
        <dbReference type="SAM" id="SignalP"/>
    </source>
</evidence>
<keyword evidence="3" id="KW-1185">Reference proteome</keyword>
<protein>
    <submittedName>
        <fullName evidence="2">Uncharacterized protein</fullName>
    </submittedName>
</protein>
<dbReference type="AlphaFoldDB" id="A0A1G7GLU2"/>
<feature type="chain" id="PRO_5011523288" evidence="1">
    <location>
        <begin position="21"/>
        <end position="1042"/>
    </location>
</feature>
<accession>A0A1G7GLU2</accession>